<evidence type="ECO:0000256" key="1">
    <source>
        <dbReference type="SAM" id="MobiDB-lite"/>
    </source>
</evidence>
<organism evidence="2 3">
    <name type="scientific">Microdochium trichocladiopsis</name>
    <dbReference type="NCBI Taxonomy" id="1682393"/>
    <lineage>
        <taxon>Eukaryota</taxon>
        <taxon>Fungi</taxon>
        <taxon>Dikarya</taxon>
        <taxon>Ascomycota</taxon>
        <taxon>Pezizomycotina</taxon>
        <taxon>Sordariomycetes</taxon>
        <taxon>Xylariomycetidae</taxon>
        <taxon>Xylariales</taxon>
        <taxon>Microdochiaceae</taxon>
        <taxon>Microdochium</taxon>
    </lineage>
</organism>
<evidence type="ECO:0000313" key="3">
    <source>
        <dbReference type="Proteomes" id="UP000756346"/>
    </source>
</evidence>
<gene>
    <name evidence="2" type="ORF">B0I36DRAFT_345520</name>
</gene>
<sequence>MDAALLENPVSSGGETRSGFRAEGGLGCGCFRYSLGAPPCVDDFALRGPWTQPKTDRSMDDGSRLFTCSGAVAGPRSRHKTTQGGPSAHCIAHQSEGDVLLNVSDVAFRPWGLLAPAATRASGSPRSTTLSRQGQTTCGPWLDSTSNNAPSQESRAMHMPQALAEASRPAWTAGQHKHPRQSCLAEDGLGLLGTFILPAVSLATGRVLPPCEQDAGARLQGGLWGRRLSAFAMSNNKRLSVALGSR</sequence>
<dbReference type="Proteomes" id="UP000756346">
    <property type="component" value="Unassembled WGS sequence"/>
</dbReference>
<keyword evidence="3" id="KW-1185">Reference proteome</keyword>
<protein>
    <submittedName>
        <fullName evidence="2">Uncharacterized protein</fullName>
    </submittedName>
</protein>
<name>A0A9P8YB25_9PEZI</name>
<reference evidence="2" key="1">
    <citation type="journal article" date="2021" name="Nat. Commun.">
        <title>Genetic determinants of endophytism in the Arabidopsis root mycobiome.</title>
        <authorList>
            <person name="Mesny F."/>
            <person name="Miyauchi S."/>
            <person name="Thiergart T."/>
            <person name="Pickel B."/>
            <person name="Atanasova L."/>
            <person name="Karlsson M."/>
            <person name="Huettel B."/>
            <person name="Barry K.W."/>
            <person name="Haridas S."/>
            <person name="Chen C."/>
            <person name="Bauer D."/>
            <person name="Andreopoulos W."/>
            <person name="Pangilinan J."/>
            <person name="LaButti K."/>
            <person name="Riley R."/>
            <person name="Lipzen A."/>
            <person name="Clum A."/>
            <person name="Drula E."/>
            <person name="Henrissat B."/>
            <person name="Kohler A."/>
            <person name="Grigoriev I.V."/>
            <person name="Martin F.M."/>
            <person name="Hacquard S."/>
        </authorList>
    </citation>
    <scope>NUCLEOTIDE SEQUENCE</scope>
    <source>
        <strain evidence="2">MPI-CAGE-CH-0230</strain>
    </source>
</reference>
<dbReference type="EMBL" id="JAGTJQ010000002">
    <property type="protein sequence ID" value="KAH7037396.1"/>
    <property type="molecule type" value="Genomic_DNA"/>
</dbReference>
<comment type="caution">
    <text evidence="2">The sequence shown here is derived from an EMBL/GenBank/DDBJ whole genome shotgun (WGS) entry which is preliminary data.</text>
</comment>
<proteinExistence type="predicted"/>
<accession>A0A9P8YB25</accession>
<feature type="compositionally biased region" description="Polar residues" evidence="1">
    <location>
        <begin position="121"/>
        <end position="154"/>
    </location>
</feature>
<dbReference type="GeneID" id="70185910"/>
<dbReference type="RefSeq" id="XP_046016517.1">
    <property type="nucleotide sequence ID" value="XM_046156364.1"/>
</dbReference>
<feature type="region of interest" description="Disordered" evidence="1">
    <location>
        <begin position="118"/>
        <end position="179"/>
    </location>
</feature>
<evidence type="ECO:0000313" key="2">
    <source>
        <dbReference type="EMBL" id="KAH7037396.1"/>
    </source>
</evidence>
<dbReference type="AlphaFoldDB" id="A0A9P8YB25"/>